<dbReference type="GO" id="GO:0072583">
    <property type="term" value="P:clathrin-dependent endocytosis"/>
    <property type="evidence" value="ECO:0007669"/>
    <property type="project" value="InterPro"/>
</dbReference>
<sequence>MALEGRFSEPSWVIIFKTLIVIHILLSEGDQERVFGFLVRNGNVLDLHRFRDKNGTRSFDQSKNIRMYTHYLNERVQCYKEFRVDFVQDKYPSKTQINGDRKLDIKRLLQEVALVQRELHMLLKAKFFIDTVDNEVTFTALRLLIRDLLKLFQSMNAGVIKMLKNYFTISYDDMKRSLELYKRFAKLTDRVTDYLDNARQLQTAFGMSIPKLNHAPVSLSISLEEYLDTPEAKLPVEEKLALQKKGTAGTTPTKKNSPAPAKVLHKQKSFNTLPRKSNSPLAPTADVPKTRLQRSATLSKPMSQPAPRVPTTNVPSGQTTSTKAAAVQKDLIDFFSSIENEVVQPAMLEPTAASAQSVLDFSTPTFPQHQLVSSAGSGALVQSNPFSGQSTNTLALPGSQAMVNATSGSHNPFVIRQSMYSLPTYQTDTSQSVMATSNNALVPTSTSNTAASMLALPGAGTISHNPFTQRQSMFVDSSSNLPMTSSAGGSTSGFSNPFTNSMLMLPNATQRQPPPAMPASSDPLATLFDISSQSSGPAQGPTHAQVQSYNSTQSSSTTSRMMTNSTVQHGSNSIPLWNQPNSSLGNVFLNPQYTQQQPFSGTTTNPGSTFSSTGPMFTGNTMMGAQTSSTPANADATQPLFDAIFDTAPSTSQPAPPGNAHAPFSETSPFQPTLSNTNTNVQPNNPFGFRAF</sequence>
<evidence type="ECO:0000313" key="3">
    <source>
        <dbReference type="EMBL" id="KAJ1955201.1"/>
    </source>
</evidence>
<dbReference type="GO" id="GO:0032050">
    <property type="term" value="F:clathrin heavy chain binding"/>
    <property type="evidence" value="ECO:0007669"/>
    <property type="project" value="TreeGrafter"/>
</dbReference>
<dbReference type="Proteomes" id="UP001150925">
    <property type="component" value="Unassembled WGS sequence"/>
</dbReference>
<feature type="region of interest" description="Disordered" evidence="1">
    <location>
        <begin position="243"/>
        <end position="322"/>
    </location>
</feature>
<dbReference type="SUPFAM" id="SSF89009">
    <property type="entry name" value="GAT-like domain"/>
    <property type="match status" value="1"/>
</dbReference>
<organism evidence="3 4">
    <name type="scientific">Dispira parvispora</name>
    <dbReference type="NCBI Taxonomy" id="1520584"/>
    <lineage>
        <taxon>Eukaryota</taxon>
        <taxon>Fungi</taxon>
        <taxon>Fungi incertae sedis</taxon>
        <taxon>Zoopagomycota</taxon>
        <taxon>Kickxellomycotina</taxon>
        <taxon>Dimargaritomycetes</taxon>
        <taxon>Dimargaritales</taxon>
        <taxon>Dimargaritaceae</taxon>
        <taxon>Dispira</taxon>
    </lineage>
</organism>
<dbReference type="Gene3D" id="1.25.40.90">
    <property type="match status" value="1"/>
</dbReference>
<feature type="compositionally biased region" description="Low complexity" evidence="1">
    <location>
        <begin position="547"/>
        <end position="566"/>
    </location>
</feature>
<feature type="compositionally biased region" description="Polar residues" evidence="1">
    <location>
        <begin position="529"/>
        <end position="546"/>
    </location>
</feature>
<dbReference type="PROSITE" id="PS50942">
    <property type="entry name" value="ENTH"/>
    <property type="match status" value="1"/>
</dbReference>
<dbReference type="InterPro" id="IPR013809">
    <property type="entry name" value="ENTH"/>
</dbReference>
<feature type="compositionally biased region" description="Polar residues" evidence="1">
    <location>
        <begin position="293"/>
        <end position="302"/>
    </location>
</feature>
<evidence type="ECO:0000313" key="4">
    <source>
        <dbReference type="Proteomes" id="UP001150925"/>
    </source>
</evidence>
<dbReference type="PANTHER" id="PTHR22951:SF5">
    <property type="entry name" value="PHOSPHATIDYLINOSITOL-BINDING CLATHRIN ASSEMBLY PROTEIN LAP"/>
    <property type="match status" value="1"/>
</dbReference>
<dbReference type="GO" id="GO:0005545">
    <property type="term" value="F:1-phosphatidylinositol binding"/>
    <property type="evidence" value="ECO:0007669"/>
    <property type="project" value="InterPro"/>
</dbReference>
<dbReference type="EMBL" id="JANBPY010002391">
    <property type="protein sequence ID" value="KAJ1955201.1"/>
    <property type="molecule type" value="Genomic_DNA"/>
</dbReference>
<proteinExistence type="predicted"/>
<dbReference type="InterPro" id="IPR045192">
    <property type="entry name" value="AP180-like"/>
</dbReference>
<dbReference type="GO" id="GO:0005546">
    <property type="term" value="F:phosphatidylinositol-4,5-bisphosphate binding"/>
    <property type="evidence" value="ECO:0007669"/>
    <property type="project" value="TreeGrafter"/>
</dbReference>
<protein>
    <recommendedName>
        <fullName evidence="2">ENTH domain-containing protein</fullName>
    </recommendedName>
</protein>
<dbReference type="SUPFAM" id="SSF48464">
    <property type="entry name" value="ENTH/VHS domain"/>
    <property type="match status" value="1"/>
</dbReference>
<comment type="caution">
    <text evidence="3">The sequence shown here is derived from an EMBL/GenBank/DDBJ whole genome shotgun (WGS) entry which is preliminary data.</text>
</comment>
<dbReference type="InterPro" id="IPR011417">
    <property type="entry name" value="ANTH_dom"/>
</dbReference>
<dbReference type="PANTHER" id="PTHR22951">
    <property type="entry name" value="CLATHRIN ASSEMBLY PROTEIN"/>
    <property type="match status" value="1"/>
</dbReference>
<feature type="compositionally biased region" description="Low complexity" evidence="1">
    <location>
        <begin position="244"/>
        <end position="255"/>
    </location>
</feature>
<feature type="domain" description="ENTH" evidence="2">
    <location>
        <begin position="1"/>
        <end position="86"/>
    </location>
</feature>
<keyword evidence="4" id="KW-1185">Reference proteome</keyword>
<dbReference type="GO" id="GO:0005905">
    <property type="term" value="C:clathrin-coated pit"/>
    <property type="evidence" value="ECO:0007669"/>
    <property type="project" value="TreeGrafter"/>
</dbReference>
<dbReference type="GO" id="GO:0006900">
    <property type="term" value="P:vesicle budding from membrane"/>
    <property type="evidence" value="ECO:0007669"/>
    <property type="project" value="TreeGrafter"/>
</dbReference>
<evidence type="ECO:0000256" key="1">
    <source>
        <dbReference type="SAM" id="MobiDB-lite"/>
    </source>
</evidence>
<dbReference type="GO" id="GO:0048268">
    <property type="term" value="P:clathrin coat assembly"/>
    <property type="evidence" value="ECO:0007669"/>
    <property type="project" value="InterPro"/>
</dbReference>
<feature type="compositionally biased region" description="Polar residues" evidence="1">
    <location>
        <begin position="665"/>
        <end position="685"/>
    </location>
</feature>
<dbReference type="OrthoDB" id="44015at2759"/>
<evidence type="ECO:0000259" key="2">
    <source>
        <dbReference type="PROSITE" id="PS50942"/>
    </source>
</evidence>
<dbReference type="GO" id="GO:0000149">
    <property type="term" value="F:SNARE binding"/>
    <property type="evidence" value="ECO:0007669"/>
    <property type="project" value="TreeGrafter"/>
</dbReference>
<feature type="region of interest" description="Disordered" evidence="1">
    <location>
        <begin position="505"/>
        <end position="578"/>
    </location>
</feature>
<feature type="compositionally biased region" description="Polar residues" evidence="1">
    <location>
        <begin position="310"/>
        <end position="322"/>
    </location>
</feature>
<dbReference type="SMART" id="SM00273">
    <property type="entry name" value="ENTH"/>
    <property type="match status" value="1"/>
</dbReference>
<reference evidence="3" key="1">
    <citation type="submission" date="2022-07" db="EMBL/GenBank/DDBJ databases">
        <title>Phylogenomic reconstructions and comparative analyses of Kickxellomycotina fungi.</title>
        <authorList>
            <person name="Reynolds N.K."/>
            <person name="Stajich J.E."/>
            <person name="Barry K."/>
            <person name="Grigoriev I.V."/>
            <person name="Crous P."/>
            <person name="Smith M.E."/>
        </authorList>
    </citation>
    <scope>NUCLEOTIDE SEQUENCE</scope>
    <source>
        <strain evidence="3">RSA 1196</strain>
    </source>
</reference>
<feature type="compositionally biased region" description="Polar residues" evidence="1">
    <location>
        <begin position="567"/>
        <end position="578"/>
    </location>
</feature>
<dbReference type="Gene3D" id="1.20.58.150">
    <property type="entry name" value="ANTH domain"/>
    <property type="match status" value="1"/>
</dbReference>
<name>A0A9W8AMJ3_9FUNG</name>
<gene>
    <name evidence="3" type="ORF">IWQ62_005583</name>
</gene>
<dbReference type="Pfam" id="PF07651">
    <property type="entry name" value="ANTH"/>
    <property type="match status" value="1"/>
</dbReference>
<accession>A0A9W8AMJ3</accession>
<dbReference type="InterPro" id="IPR008942">
    <property type="entry name" value="ENTH_VHS"/>
</dbReference>
<feature type="region of interest" description="Disordered" evidence="1">
    <location>
        <begin position="646"/>
        <end position="692"/>
    </location>
</feature>
<dbReference type="InterPro" id="IPR014712">
    <property type="entry name" value="ANTH_dom_sf"/>
</dbReference>
<dbReference type="AlphaFoldDB" id="A0A9W8AMJ3"/>
<feature type="compositionally biased region" description="Polar residues" evidence="1">
    <location>
        <begin position="269"/>
        <end position="281"/>
    </location>
</feature>
<dbReference type="GO" id="GO:0030136">
    <property type="term" value="C:clathrin-coated vesicle"/>
    <property type="evidence" value="ECO:0007669"/>
    <property type="project" value="InterPro"/>
</dbReference>
<feature type="region of interest" description="Disordered" evidence="1">
    <location>
        <begin position="594"/>
        <end position="634"/>
    </location>
</feature>